<dbReference type="RefSeq" id="WP_167966246.1">
    <property type="nucleotide sequence ID" value="NZ_CP050831.1"/>
</dbReference>
<evidence type="ECO:0000313" key="2">
    <source>
        <dbReference type="Proteomes" id="UP000501780"/>
    </source>
</evidence>
<name>A0A6H0KUG8_9BACE</name>
<dbReference type="KEGG" id="bfc:BacF7301_22245"/>
<keyword evidence="2" id="KW-1185">Reference proteome</keyword>
<proteinExistence type="predicted"/>
<organism evidence="1 2">
    <name type="scientific">Bacteroides faecium</name>
    <dbReference type="NCBI Taxonomy" id="2715212"/>
    <lineage>
        <taxon>Bacteria</taxon>
        <taxon>Pseudomonadati</taxon>
        <taxon>Bacteroidota</taxon>
        <taxon>Bacteroidia</taxon>
        <taxon>Bacteroidales</taxon>
        <taxon>Bacteroidaceae</taxon>
        <taxon>Bacteroides</taxon>
    </lineage>
</organism>
<sequence length="187" mass="22122">MARYELGAIYKMNGKNGIVYYVRLLTKDCYGVFAPLQGGLNDETFSKTPYRLYFVCNSFPVKRGVWEKILPSLDKTDIKRWKRPDRLANFANFNRKLFLEQCLVYHEDGNLYKCESKEIFIKLVKSGMISNIFNRHENIPAFLMSYYEDYPNNYIIEKKFIHTGTSEYQKEQLEVLNELGFDTKELL</sequence>
<dbReference type="Proteomes" id="UP000501780">
    <property type="component" value="Chromosome"/>
</dbReference>
<accession>A0A6H0KUG8</accession>
<evidence type="ECO:0000313" key="1">
    <source>
        <dbReference type="EMBL" id="QIU96701.1"/>
    </source>
</evidence>
<dbReference type="AlphaFoldDB" id="A0A6H0KUG8"/>
<reference evidence="1 2" key="1">
    <citation type="submission" date="2020-03" db="EMBL/GenBank/DDBJ databases">
        <title>Genomic analysis of Bacteroides faecium CBA7301.</title>
        <authorList>
            <person name="Kim J."/>
            <person name="Roh S.W."/>
        </authorList>
    </citation>
    <scope>NUCLEOTIDE SEQUENCE [LARGE SCALE GENOMIC DNA]</scope>
    <source>
        <strain evidence="1 2">CBA7301</strain>
    </source>
</reference>
<dbReference type="EMBL" id="CP050831">
    <property type="protein sequence ID" value="QIU96701.1"/>
    <property type="molecule type" value="Genomic_DNA"/>
</dbReference>
<protein>
    <submittedName>
        <fullName evidence="1">Uncharacterized protein</fullName>
    </submittedName>
</protein>
<gene>
    <name evidence="1" type="ORF">BacF7301_22245</name>
</gene>